<organism evidence="2">
    <name type="scientific">hydrothermal vent metagenome</name>
    <dbReference type="NCBI Taxonomy" id="652676"/>
    <lineage>
        <taxon>unclassified sequences</taxon>
        <taxon>metagenomes</taxon>
        <taxon>ecological metagenomes</taxon>
    </lineage>
</organism>
<evidence type="ECO:0000313" key="2">
    <source>
        <dbReference type="EMBL" id="VAW34576.1"/>
    </source>
</evidence>
<name>A0A3B0VQS5_9ZZZZ</name>
<sequence>MMKISRDVILDLLPVYLANEASDDTRALVEQFLVDDPALTKLVEQTDQEKWVGEIPVPLNKEHEMKSFEKTKQLLFQQKLFLAIAVATTLMMIGVRGGSDGVKWLWADSPQIVGVILIVSGIFWTAFMTVSRILNRKD</sequence>
<protein>
    <submittedName>
        <fullName evidence="2">Uncharacterized protein</fullName>
    </submittedName>
</protein>
<dbReference type="EMBL" id="UOEU01000539">
    <property type="protein sequence ID" value="VAW34576.1"/>
    <property type="molecule type" value="Genomic_DNA"/>
</dbReference>
<feature type="transmembrane region" description="Helical" evidence="1">
    <location>
        <begin position="80"/>
        <end position="99"/>
    </location>
</feature>
<evidence type="ECO:0000256" key="1">
    <source>
        <dbReference type="SAM" id="Phobius"/>
    </source>
</evidence>
<feature type="transmembrane region" description="Helical" evidence="1">
    <location>
        <begin position="111"/>
        <end position="134"/>
    </location>
</feature>
<keyword evidence="1" id="KW-1133">Transmembrane helix</keyword>
<reference evidence="2" key="1">
    <citation type="submission" date="2018-06" db="EMBL/GenBank/DDBJ databases">
        <authorList>
            <person name="Zhirakovskaya E."/>
        </authorList>
    </citation>
    <scope>NUCLEOTIDE SEQUENCE</scope>
</reference>
<accession>A0A3B0VQS5</accession>
<keyword evidence="1" id="KW-0812">Transmembrane</keyword>
<proteinExistence type="predicted"/>
<dbReference type="AlphaFoldDB" id="A0A3B0VQS5"/>
<gene>
    <name evidence="2" type="ORF">MNBD_CHLOROFLEXI01-4536</name>
</gene>
<keyword evidence="1" id="KW-0472">Membrane</keyword>